<evidence type="ECO:0008006" key="10">
    <source>
        <dbReference type="Google" id="ProtNLM"/>
    </source>
</evidence>
<dbReference type="InterPro" id="IPR001128">
    <property type="entry name" value="Cyt_P450"/>
</dbReference>
<dbReference type="GO" id="GO:0020037">
    <property type="term" value="F:heme binding"/>
    <property type="evidence" value="ECO:0007669"/>
    <property type="project" value="InterPro"/>
</dbReference>
<dbReference type="InterPro" id="IPR036396">
    <property type="entry name" value="Cyt_P450_sf"/>
</dbReference>
<dbReference type="PANTHER" id="PTHR46300">
    <property type="entry name" value="P450, PUTATIVE (EUROFUNG)-RELATED-RELATED"/>
    <property type="match status" value="1"/>
</dbReference>
<evidence type="ECO:0000256" key="1">
    <source>
        <dbReference type="ARBA" id="ARBA00001971"/>
    </source>
</evidence>
<evidence type="ECO:0000256" key="3">
    <source>
        <dbReference type="ARBA" id="ARBA00022617"/>
    </source>
</evidence>
<evidence type="ECO:0000256" key="2">
    <source>
        <dbReference type="ARBA" id="ARBA00010617"/>
    </source>
</evidence>
<dbReference type="Gene3D" id="1.10.630.10">
    <property type="entry name" value="Cytochrome P450"/>
    <property type="match status" value="1"/>
</dbReference>
<proteinExistence type="inferred from homology"/>
<dbReference type="STRING" id="180088.A0A1J8QGV3"/>
<keyword evidence="6" id="KW-0408">Iron</keyword>
<keyword evidence="4" id="KW-0479">Metal-binding</keyword>
<dbReference type="Pfam" id="PF00067">
    <property type="entry name" value="p450"/>
    <property type="match status" value="1"/>
</dbReference>
<keyword evidence="3" id="KW-0349">Heme</keyword>
<comment type="similarity">
    <text evidence="2">Belongs to the cytochrome P450 family.</text>
</comment>
<keyword evidence="5" id="KW-0560">Oxidoreductase</keyword>
<evidence type="ECO:0000256" key="5">
    <source>
        <dbReference type="ARBA" id="ARBA00023002"/>
    </source>
</evidence>
<dbReference type="PANTHER" id="PTHR46300:SF7">
    <property type="entry name" value="P450, PUTATIVE (EUROFUNG)-RELATED"/>
    <property type="match status" value="1"/>
</dbReference>
<dbReference type="GO" id="GO:0004497">
    <property type="term" value="F:monooxygenase activity"/>
    <property type="evidence" value="ECO:0007669"/>
    <property type="project" value="UniProtKB-KW"/>
</dbReference>
<accession>A0A1J8QGV3</accession>
<keyword evidence="7" id="KW-0503">Monooxygenase</keyword>
<protein>
    <recommendedName>
        <fullName evidence="10">Cytochrome P450</fullName>
    </recommendedName>
</protein>
<dbReference type="SUPFAM" id="SSF48264">
    <property type="entry name" value="Cytochrome P450"/>
    <property type="match status" value="1"/>
</dbReference>
<evidence type="ECO:0000313" key="9">
    <source>
        <dbReference type="Proteomes" id="UP000183567"/>
    </source>
</evidence>
<dbReference type="GO" id="GO:0005506">
    <property type="term" value="F:iron ion binding"/>
    <property type="evidence" value="ECO:0007669"/>
    <property type="project" value="InterPro"/>
</dbReference>
<keyword evidence="9" id="KW-1185">Reference proteome</keyword>
<comment type="caution">
    <text evidence="8">The sequence shown here is derived from an EMBL/GenBank/DDBJ whole genome shotgun (WGS) entry which is preliminary data.</text>
</comment>
<comment type="cofactor">
    <cofactor evidence="1">
        <name>heme</name>
        <dbReference type="ChEBI" id="CHEBI:30413"/>
    </cofactor>
</comment>
<name>A0A1J8QGV3_9AGAM</name>
<reference evidence="8 9" key="1">
    <citation type="submission" date="2016-03" db="EMBL/GenBank/DDBJ databases">
        <title>Comparative genomics of the ectomycorrhizal sister species Rhizopogon vinicolor and Rhizopogon vesiculosus (Basidiomycota: Boletales) reveals a divergence of the mating type B locus.</title>
        <authorList>
            <person name="Mujic A.B."/>
            <person name="Kuo A."/>
            <person name="Tritt A."/>
            <person name="Lipzen A."/>
            <person name="Chen C."/>
            <person name="Johnson J."/>
            <person name="Sharma A."/>
            <person name="Barry K."/>
            <person name="Grigoriev I.V."/>
            <person name="Spatafora J.W."/>
        </authorList>
    </citation>
    <scope>NUCLEOTIDE SEQUENCE [LARGE SCALE GENOMIC DNA]</scope>
    <source>
        <strain evidence="8 9">AM-OR11-056</strain>
    </source>
</reference>
<dbReference type="GO" id="GO:0016705">
    <property type="term" value="F:oxidoreductase activity, acting on paired donors, with incorporation or reduction of molecular oxygen"/>
    <property type="evidence" value="ECO:0007669"/>
    <property type="project" value="InterPro"/>
</dbReference>
<dbReference type="AlphaFoldDB" id="A0A1J8QGV3"/>
<evidence type="ECO:0000256" key="4">
    <source>
        <dbReference type="ARBA" id="ARBA00022723"/>
    </source>
</evidence>
<gene>
    <name evidence="8" type="ORF">AZE42_06490</name>
</gene>
<dbReference type="OrthoDB" id="2681947at2759"/>
<dbReference type="Proteomes" id="UP000183567">
    <property type="component" value="Unassembled WGS sequence"/>
</dbReference>
<evidence type="ECO:0000256" key="6">
    <source>
        <dbReference type="ARBA" id="ARBA00023004"/>
    </source>
</evidence>
<evidence type="ECO:0000313" key="8">
    <source>
        <dbReference type="EMBL" id="OJA20934.1"/>
    </source>
</evidence>
<dbReference type="EMBL" id="LVVM01000338">
    <property type="protein sequence ID" value="OJA20934.1"/>
    <property type="molecule type" value="Genomic_DNA"/>
</dbReference>
<evidence type="ECO:0000256" key="7">
    <source>
        <dbReference type="ARBA" id="ARBA00023033"/>
    </source>
</evidence>
<dbReference type="InterPro" id="IPR050364">
    <property type="entry name" value="Cytochrome_P450_fung"/>
</dbReference>
<sequence>MVTSVDGRLALLAVLPLSFVVVNALKPFLRKGQHKLPFPPGPIPLPLLGNILSIDTKQPWLTYTQWGAAYGDLIFARILDQEVVVINSQHVAQALMDKRSRIYADRPYLATVEPFGWSYSMAFARYSDEWRLSRRIVHQTFRPDSALKFRPMQIRRAREMIVNLIDDPQHYHAHFATFSSSVTMSVVYDYEIVARDDPLVHLVINAMDIGVVMMTPERAMILKMFPFLLNLPDWCPGSSIKRDARISTNLSKEMVNVPFDYVKQHMVRIYSSRHC</sequence>
<organism evidence="8 9">
    <name type="scientific">Rhizopogon vesiculosus</name>
    <dbReference type="NCBI Taxonomy" id="180088"/>
    <lineage>
        <taxon>Eukaryota</taxon>
        <taxon>Fungi</taxon>
        <taxon>Dikarya</taxon>
        <taxon>Basidiomycota</taxon>
        <taxon>Agaricomycotina</taxon>
        <taxon>Agaricomycetes</taxon>
        <taxon>Agaricomycetidae</taxon>
        <taxon>Boletales</taxon>
        <taxon>Suillineae</taxon>
        <taxon>Rhizopogonaceae</taxon>
        <taxon>Rhizopogon</taxon>
    </lineage>
</organism>